<evidence type="ECO:0000313" key="2">
    <source>
        <dbReference type="Proteomes" id="UP000703674"/>
    </source>
</evidence>
<accession>A0ABX1D6L5</accession>
<dbReference type="Proteomes" id="UP000703674">
    <property type="component" value="Unassembled WGS sequence"/>
</dbReference>
<reference evidence="1 2" key="1">
    <citation type="submission" date="2020-03" db="EMBL/GenBank/DDBJ databases">
        <title>Salinimicrobium sp. nov, isolated from SCS.</title>
        <authorList>
            <person name="Cao W.R."/>
        </authorList>
    </citation>
    <scope>NUCLEOTIDE SEQUENCE [LARGE SCALE GENOMIC DNA]</scope>
    <source>
        <strain evidence="2">J15B91</strain>
    </source>
</reference>
<feature type="non-terminal residue" evidence="1">
    <location>
        <position position="152"/>
    </location>
</feature>
<evidence type="ECO:0000313" key="1">
    <source>
        <dbReference type="EMBL" id="NJW54909.1"/>
    </source>
</evidence>
<dbReference type="EMBL" id="JAAVJR010000616">
    <property type="protein sequence ID" value="NJW54909.1"/>
    <property type="molecule type" value="Genomic_DNA"/>
</dbReference>
<gene>
    <name evidence="1" type="ORF">HC175_18525</name>
</gene>
<dbReference type="RefSeq" id="WP_168139692.1">
    <property type="nucleotide sequence ID" value="NZ_JAAVJR010000616.1"/>
</dbReference>
<name>A0ABX1D6L5_9FLAO</name>
<organism evidence="1 2">
    <name type="scientific">Salinimicrobium oceani</name>
    <dbReference type="NCBI Taxonomy" id="2722702"/>
    <lineage>
        <taxon>Bacteria</taxon>
        <taxon>Pseudomonadati</taxon>
        <taxon>Bacteroidota</taxon>
        <taxon>Flavobacteriia</taxon>
        <taxon>Flavobacteriales</taxon>
        <taxon>Flavobacteriaceae</taxon>
        <taxon>Salinimicrobium</taxon>
    </lineage>
</organism>
<keyword evidence="2" id="KW-1185">Reference proteome</keyword>
<feature type="non-terminal residue" evidence="1">
    <location>
        <position position="1"/>
    </location>
</feature>
<sequence>GKGATINLTRVETELLDLQDISGFAIFYFNSSEEAKKKSAAIATPTAFKIPAGTKRKTIWVRVEDKSALKCYTVESFDIFLNDPPPVDELEDVVECESYILPQLTYGNYFTGSGGTGTPLFAGDVITKSGTYYIFNGPDENGCTNESSFDVT</sequence>
<proteinExistence type="predicted"/>
<protein>
    <submittedName>
        <fullName evidence="1">Uncharacterized protein</fullName>
    </submittedName>
</protein>
<comment type="caution">
    <text evidence="1">The sequence shown here is derived from an EMBL/GenBank/DDBJ whole genome shotgun (WGS) entry which is preliminary data.</text>
</comment>